<evidence type="ECO:0000256" key="2">
    <source>
        <dbReference type="SAM" id="MobiDB-lite"/>
    </source>
</evidence>
<gene>
    <name evidence="3" type="ORF">K432DRAFT_422044</name>
</gene>
<keyword evidence="1" id="KW-0175">Coiled coil</keyword>
<dbReference type="OrthoDB" id="3915128at2759"/>
<keyword evidence="4" id="KW-1185">Reference proteome</keyword>
<protein>
    <submittedName>
        <fullName evidence="3">Uncharacterized protein</fullName>
    </submittedName>
</protein>
<dbReference type="EMBL" id="KV744824">
    <property type="protein sequence ID" value="OCK85118.1"/>
    <property type="molecule type" value="Genomic_DNA"/>
</dbReference>
<reference evidence="3 4" key="1">
    <citation type="journal article" date="2016" name="Nat. Commun.">
        <title>Ectomycorrhizal ecology is imprinted in the genome of the dominant symbiotic fungus Cenococcum geophilum.</title>
        <authorList>
            <consortium name="DOE Joint Genome Institute"/>
            <person name="Peter M."/>
            <person name="Kohler A."/>
            <person name="Ohm R.A."/>
            <person name="Kuo A."/>
            <person name="Krutzmann J."/>
            <person name="Morin E."/>
            <person name="Arend M."/>
            <person name="Barry K.W."/>
            <person name="Binder M."/>
            <person name="Choi C."/>
            <person name="Clum A."/>
            <person name="Copeland A."/>
            <person name="Grisel N."/>
            <person name="Haridas S."/>
            <person name="Kipfer T."/>
            <person name="LaButti K."/>
            <person name="Lindquist E."/>
            <person name="Lipzen A."/>
            <person name="Maire R."/>
            <person name="Meier B."/>
            <person name="Mihaltcheva S."/>
            <person name="Molinier V."/>
            <person name="Murat C."/>
            <person name="Poggeler S."/>
            <person name="Quandt C.A."/>
            <person name="Sperisen C."/>
            <person name="Tritt A."/>
            <person name="Tisserant E."/>
            <person name="Crous P.W."/>
            <person name="Henrissat B."/>
            <person name="Nehls U."/>
            <person name="Egli S."/>
            <person name="Spatafora J.W."/>
            <person name="Grigoriev I.V."/>
            <person name="Martin F.M."/>
        </authorList>
    </citation>
    <scope>NUCLEOTIDE SEQUENCE [LARGE SCALE GENOMIC DNA]</scope>
    <source>
        <strain evidence="3 4">CBS 459.81</strain>
    </source>
</reference>
<feature type="coiled-coil region" evidence="1">
    <location>
        <begin position="423"/>
        <end position="457"/>
    </location>
</feature>
<accession>A0A8E2EJU3</accession>
<dbReference type="AlphaFoldDB" id="A0A8E2EJU3"/>
<dbReference type="Proteomes" id="UP000250266">
    <property type="component" value="Unassembled WGS sequence"/>
</dbReference>
<name>A0A8E2EJU3_9PEZI</name>
<proteinExistence type="predicted"/>
<evidence type="ECO:0000313" key="4">
    <source>
        <dbReference type="Proteomes" id="UP000250266"/>
    </source>
</evidence>
<evidence type="ECO:0000313" key="3">
    <source>
        <dbReference type="EMBL" id="OCK85118.1"/>
    </source>
</evidence>
<organism evidence="3 4">
    <name type="scientific">Lepidopterella palustris CBS 459.81</name>
    <dbReference type="NCBI Taxonomy" id="1314670"/>
    <lineage>
        <taxon>Eukaryota</taxon>
        <taxon>Fungi</taxon>
        <taxon>Dikarya</taxon>
        <taxon>Ascomycota</taxon>
        <taxon>Pezizomycotina</taxon>
        <taxon>Dothideomycetes</taxon>
        <taxon>Pleosporomycetidae</taxon>
        <taxon>Mytilinidiales</taxon>
        <taxon>Argynnaceae</taxon>
        <taxon>Lepidopterella</taxon>
    </lineage>
</organism>
<evidence type="ECO:0000256" key="1">
    <source>
        <dbReference type="SAM" id="Coils"/>
    </source>
</evidence>
<feature type="region of interest" description="Disordered" evidence="2">
    <location>
        <begin position="1"/>
        <end position="23"/>
    </location>
</feature>
<sequence length="458" mass="52415">MTRLFPPRGEGQHPVVPRTPEPMNANKRTVEVFAGPLCGFTYTILRRLFGEKKPGTFLRSTAVCAVVCASIDCVAAVAGYRTFTYPILKRDGIEPKPYRLWENNGQVGRDDCVLAGGILGTLVALRRRPFQSVVGWRRYVGAASCGSTAGLLFGYLRFPVETEVWKLYLQKDHDATGMKMQLIQDRQTARQLAKDKPSMMDWIGAFLRSWMPEFTSRETETIDQRTGSGAKRLGFQIEVEDHVRALPLGTSPHPGYITEGQTKFLPRADYDWEPESVDEGIKVLKQHIEDLQQKRAALAKEAEYTWLDLAKKEHIFYYEKDVETKDMMKRELELLSGIHYRHWQEISDINWMIADSQKNIRQSELFPSEAAVWLPQLRALSNPTQHSPQATLKHVREHWENLKMIIAKTEEVLLVANIPQDTREALKAEQEGMRKNLKATELLLKEYEDKVKEAEKNG</sequence>